<feature type="compositionally biased region" description="Low complexity" evidence="1">
    <location>
        <begin position="117"/>
        <end position="126"/>
    </location>
</feature>
<feature type="compositionally biased region" description="Low complexity" evidence="1">
    <location>
        <begin position="28"/>
        <end position="50"/>
    </location>
</feature>
<protein>
    <submittedName>
        <fullName evidence="2">Uncharacterized protein</fullName>
    </submittedName>
</protein>
<feature type="region of interest" description="Disordered" evidence="1">
    <location>
        <begin position="1"/>
        <end position="140"/>
    </location>
</feature>
<organism evidence="2">
    <name type="scientific">uncultured Solirubrobacteraceae bacterium</name>
    <dbReference type="NCBI Taxonomy" id="1162706"/>
    <lineage>
        <taxon>Bacteria</taxon>
        <taxon>Bacillati</taxon>
        <taxon>Actinomycetota</taxon>
        <taxon>Thermoleophilia</taxon>
        <taxon>Solirubrobacterales</taxon>
        <taxon>Solirubrobacteraceae</taxon>
        <taxon>environmental samples</taxon>
    </lineage>
</organism>
<gene>
    <name evidence="2" type="ORF">AVDCRST_MAG13-3231</name>
</gene>
<proteinExistence type="predicted"/>
<reference evidence="2" key="1">
    <citation type="submission" date="2020-02" db="EMBL/GenBank/DDBJ databases">
        <authorList>
            <person name="Meier V. D."/>
        </authorList>
    </citation>
    <scope>NUCLEOTIDE SEQUENCE</scope>
    <source>
        <strain evidence="2">AVDCRST_MAG13</strain>
    </source>
</reference>
<sequence>DGRRLLRAHAPGARPRGPRGLLHRARRAGVPGARGRPGLAAGRPSRPPGALGAGPEGVRRRGRRPRALRVLGRSGRARRAPDAPRGVGRRRPRTRGPSRRGPVDLLRGSRGKRRRGLGLLRPRASRGGAGGSVGRQHGSL</sequence>
<feature type="non-terminal residue" evidence="2">
    <location>
        <position position="140"/>
    </location>
</feature>
<dbReference type="AlphaFoldDB" id="A0A6J4TBX2"/>
<dbReference type="EMBL" id="CADCVO010000516">
    <property type="protein sequence ID" value="CAA9518649.1"/>
    <property type="molecule type" value="Genomic_DNA"/>
</dbReference>
<accession>A0A6J4TBX2</accession>
<feature type="non-terminal residue" evidence="2">
    <location>
        <position position="1"/>
    </location>
</feature>
<evidence type="ECO:0000313" key="2">
    <source>
        <dbReference type="EMBL" id="CAA9518649.1"/>
    </source>
</evidence>
<name>A0A6J4TBX2_9ACTN</name>
<evidence type="ECO:0000256" key="1">
    <source>
        <dbReference type="SAM" id="MobiDB-lite"/>
    </source>
</evidence>
<feature type="compositionally biased region" description="Basic residues" evidence="1">
    <location>
        <begin position="87"/>
        <end position="98"/>
    </location>
</feature>